<evidence type="ECO:0000313" key="1">
    <source>
        <dbReference type="EMBL" id="MBA4615770.1"/>
    </source>
</evidence>
<sequence>MAYIATGLPTIPSVIILVQVIPATIWSASKLTHESLLTTKIKGYTVLAILDHPYRAPSIHHEPPLLAQNKELQNHDISHTSTREVVYPSYWRLSPNKEK</sequence>
<organism evidence="1">
    <name type="scientific">Opuntia streptacantha</name>
    <name type="common">Prickly pear cactus</name>
    <name type="synonym">Opuntia cardona</name>
    <dbReference type="NCBI Taxonomy" id="393608"/>
    <lineage>
        <taxon>Eukaryota</taxon>
        <taxon>Viridiplantae</taxon>
        <taxon>Streptophyta</taxon>
        <taxon>Embryophyta</taxon>
        <taxon>Tracheophyta</taxon>
        <taxon>Spermatophyta</taxon>
        <taxon>Magnoliopsida</taxon>
        <taxon>eudicotyledons</taxon>
        <taxon>Gunneridae</taxon>
        <taxon>Pentapetalae</taxon>
        <taxon>Caryophyllales</taxon>
        <taxon>Cactineae</taxon>
        <taxon>Cactaceae</taxon>
        <taxon>Opuntioideae</taxon>
        <taxon>Opuntia</taxon>
    </lineage>
</organism>
<dbReference type="EMBL" id="GISG01008723">
    <property type="protein sequence ID" value="MBA4615769.1"/>
    <property type="molecule type" value="Transcribed_RNA"/>
</dbReference>
<protein>
    <submittedName>
        <fullName evidence="1">Uncharacterized protein</fullName>
    </submittedName>
</protein>
<reference evidence="1" key="2">
    <citation type="submission" date="2020-07" db="EMBL/GenBank/DDBJ databases">
        <authorList>
            <person name="Vera ALvarez R."/>
            <person name="Arias-Moreno D.M."/>
            <person name="Jimenez-Jacinto V."/>
            <person name="Jimenez-Bremont J.F."/>
            <person name="Swaminathan K."/>
            <person name="Moose S.P."/>
            <person name="Guerrero-Gonzalez M.L."/>
            <person name="Marino-Ramirez L."/>
            <person name="Landsman D."/>
            <person name="Rodriguez-Kessler M."/>
            <person name="Delgado-Sanchez P."/>
        </authorList>
    </citation>
    <scope>NUCLEOTIDE SEQUENCE</scope>
    <source>
        <tissue evidence="1">Cladode</tissue>
    </source>
</reference>
<reference evidence="1" key="1">
    <citation type="journal article" date="2013" name="J. Plant Res.">
        <title>Effect of fungi and light on seed germination of three Opuntia species from semiarid lands of central Mexico.</title>
        <authorList>
            <person name="Delgado-Sanchez P."/>
            <person name="Jimenez-Bremont J.F."/>
            <person name="Guerrero-Gonzalez Mde L."/>
            <person name="Flores J."/>
        </authorList>
    </citation>
    <scope>NUCLEOTIDE SEQUENCE</scope>
    <source>
        <tissue evidence="1">Cladode</tissue>
    </source>
</reference>
<dbReference type="AlphaFoldDB" id="A0A7C8YE45"/>
<accession>A0A7C8YE45</accession>
<name>A0A7C8YE45_OPUST</name>
<proteinExistence type="predicted"/>
<dbReference type="EMBL" id="GISG01008724">
    <property type="protein sequence ID" value="MBA4615770.1"/>
    <property type="molecule type" value="Transcribed_RNA"/>
</dbReference>